<dbReference type="AlphaFoldDB" id="A0A7T0C2G7"/>
<keyword evidence="5" id="KW-0479">Metal-binding</keyword>
<reference evidence="11" key="1">
    <citation type="submission" date="2020-02" db="EMBL/GenBank/DDBJ databases">
        <title>Genomic and physiological characterization of two novel Nitrospinaceae genera.</title>
        <authorList>
            <person name="Mueller A.J."/>
            <person name="Jung M.-Y."/>
            <person name="Strachan C.R."/>
            <person name="Herbold C.W."/>
            <person name="Kirkegaard R.H."/>
            <person name="Daims H."/>
        </authorList>
    </citation>
    <scope>NUCLEOTIDE SEQUENCE [LARGE SCALE GENOMIC DNA]</scope>
</reference>
<dbReference type="CDD" id="cd02068">
    <property type="entry name" value="radical_SAM_B12_BD"/>
    <property type="match status" value="1"/>
</dbReference>
<dbReference type="GO" id="GO:0031419">
    <property type="term" value="F:cobalamin binding"/>
    <property type="evidence" value="ECO:0007669"/>
    <property type="project" value="InterPro"/>
</dbReference>
<sequence>MVDPIKKNIKVALVHPSTHDSVQSLFTFHKNEGVGHKPPLAVLILATHLKAKGFDNVHCFDAQLDNLSVEESVAQLVALKPDVIGLTVWTDFWYPAWKTAKQLREKLPDCKIILGGPHCSVYPRETLEYSDADFVVRGDGEEVLQGVLEQLANNEMVKEVPGLFRKIEGRVLAPEVDLAMVPDITDIPHPDRLLLPYKRYNSVLNPSAYETTMITSRGCPHKCNFCKMDVQKVYCRTAEQVVEEFRAIAELGITDVQVYDDTFTWSKKRVLEICDGLIANNIKINWAIRDRVKRADPDIYKRMKEAGCYRIHFGVETGSKRILDATGKATTLEEAEHAIQLAKDAGFDTMAYYMFGFPDETMEDAQKTIAFAGKLDTNYAVFAVTIPYPGTALYDLGLERGILPFDFWVEYTKNPTPCYRIPHLLEQHMNREALIKLKNYALRSYYFTPKRLLQEARKLSSWTELKRKSGMAFNILSDSIKPRFQKSHPETTDKNYYMYTNSNS</sequence>
<keyword evidence="3" id="KW-0808">Transferase</keyword>
<dbReference type="InterPro" id="IPR013785">
    <property type="entry name" value="Aldolase_TIM"/>
</dbReference>
<name>A0A7T0C2G7_9BACT</name>
<evidence type="ECO:0000259" key="8">
    <source>
        <dbReference type="PROSITE" id="PS51332"/>
    </source>
</evidence>
<dbReference type="InterPro" id="IPR006638">
    <property type="entry name" value="Elp3/MiaA/NifB-like_rSAM"/>
</dbReference>
<dbReference type="Gene3D" id="3.20.20.70">
    <property type="entry name" value="Aldolase class I"/>
    <property type="match status" value="1"/>
</dbReference>
<evidence type="ECO:0000313" key="11">
    <source>
        <dbReference type="Proteomes" id="UP000594464"/>
    </source>
</evidence>
<dbReference type="GO" id="GO:0051539">
    <property type="term" value="F:4 iron, 4 sulfur cluster binding"/>
    <property type="evidence" value="ECO:0007669"/>
    <property type="project" value="UniProtKB-KW"/>
</dbReference>
<feature type="domain" description="B12-binding" evidence="8">
    <location>
        <begin position="23"/>
        <end position="158"/>
    </location>
</feature>
<proteinExistence type="predicted"/>
<dbReference type="InterPro" id="IPR036724">
    <property type="entry name" value="Cobalamin-bd_sf"/>
</dbReference>
<dbReference type="InterPro" id="IPR051198">
    <property type="entry name" value="BchE-like"/>
</dbReference>
<evidence type="ECO:0000259" key="9">
    <source>
        <dbReference type="PROSITE" id="PS51918"/>
    </source>
</evidence>
<evidence type="ECO:0000313" key="10">
    <source>
        <dbReference type="EMBL" id="QPJ65305.1"/>
    </source>
</evidence>
<dbReference type="InterPro" id="IPR007197">
    <property type="entry name" value="rSAM"/>
</dbReference>
<organism evidence="10 11">
    <name type="scientific">Candidatus Nitrohelix vancouverensis</name>
    <dbReference type="NCBI Taxonomy" id="2705534"/>
    <lineage>
        <taxon>Bacteria</taxon>
        <taxon>Pseudomonadati</taxon>
        <taxon>Nitrospinota/Tectimicrobiota group</taxon>
        <taxon>Nitrospinota</taxon>
        <taxon>Nitrospinia</taxon>
        <taxon>Nitrospinales</taxon>
        <taxon>Nitrospinaceae</taxon>
        <taxon>Candidatus Nitrohelix</taxon>
    </lineage>
</organism>
<dbReference type="Pfam" id="PF02310">
    <property type="entry name" value="B12-binding"/>
    <property type="match status" value="1"/>
</dbReference>
<dbReference type="InterPro" id="IPR034466">
    <property type="entry name" value="Methyltransferase_Class_B"/>
</dbReference>
<keyword evidence="7" id="KW-0411">Iron-sulfur</keyword>
<dbReference type="GO" id="GO:0046872">
    <property type="term" value="F:metal ion binding"/>
    <property type="evidence" value="ECO:0007669"/>
    <property type="project" value="UniProtKB-KW"/>
</dbReference>
<dbReference type="InterPro" id="IPR058240">
    <property type="entry name" value="rSAM_sf"/>
</dbReference>
<dbReference type="EMBL" id="CP048620">
    <property type="protein sequence ID" value="QPJ65305.1"/>
    <property type="molecule type" value="Genomic_DNA"/>
</dbReference>
<protein>
    <submittedName>
        <fullName evidence="10">B12-binding domain-containing radical SAM protein</fullName>
    </submittedName>
</protein>
<evidence type="ECO:0000256" key="3">
    <source>
        <dbReference type="ARBA" id="ARBA00022679"/>
    </source>
</evidence>
<feature type="domain" description="Radical SAM core" evidence="9">
    <location>
        <begin position="205"/>
        <end position="424"/>
    </location>
</feature>
<evidence type="ECO:0000256" key="6">
    <source>
        <dbReference type="ARBA" id="ARBA00023004"/>
    </source>
</evidence>
<dbReference type="Proteomes" id="UP000594464">
    <property type="component" value="Chromosome"/>
</dbReference>
<dbReference type="PROSITE" id="PS51918">
    <property type="entry name" value="RADICAL_SAM"/>
    <property type="match status" value="1"/>
</dbReference>
<gene>
    <name evidence="10" type="ORF">G3M78_07845</name>
</gene>
<dbReference type="Pfam" id="PF04055">
    <property type="entry name" value="Radical_SAM"/>
    <property type="match status" value="1"/>
</dbReference>
<keyword evidence="2" id="KW-0489">Methyltransferase</keyword>
<evidence type="ECO:0000256" key="7">
    <source>
        <dbReference type="ARBA" id="ARBA00023014"/>
    </source>
</evidence>
<dbReference type="Gene3D" id="3.40.50.280">
    <property type="entry name" value="Cobalamin-binding domain"/>
    <property type="match status" value="1"/>
</dbReference>
<dbReference type="GO" id="GO:0003824">
    <property type="term" value="F:catalytic activity"/>
    <property type="evidence" value="ECO:0007669"/>
    <property type="project" value="InterPro"/>
</dbReference>
<evidence type="ECO:0000256" key="5">
    <source>
        <dbReference type="ARBA" id="ARBA00022723"/>
    </source>
</evidence>
<dbReference type="SUPFAM" id="SSF102114">
    <property type="entry name" value="Radical SAM enzymes"/>
    <property type="match status" value="1"/>
</dbReference>
<evidence type="ECO:0000256" key="1">
    <source>
        <dbReference type="ARBA" id="ARBA00001966"/>
    </source>
</evidence>
<dbReference type="CDD" id="cd01335">
    <property type="entry name" value="Radical_SAM"/>
    <property type="match status" value="1"/>
</dbReference>
<dbReference type="KEGG" id="nva:G3M78_07845"/>
<dbReference type="PROSITE" id="PS51332">
    <property type="entry name" value="B12_BINDING"/>
    <property type="match status" value="1"/>
</dbReference>
<dbReference type="SFLD" id="SFLDS00029">
    <property type="entry name" value="Radical_SAM"/>
    <property type="match status" value="1"/>
</dbReference>
<dbReference type="SUPFAM" id="SSF52242">
    <property type="entry name" value="Cobalamin (vitamin B12)-binding domain"/>
    <property type="match status" value="1"/>
</dbReference>
<evidence type="ECO:0000256" key="2">
    <source>
        <dbReference type="ARBA" id="ARBA00022603"/>
    </source>
</evidence>
<dbReference type="SMART" id="SM00729">
    <property type="entry name" value="Elp3"/>
    <property type="match status" value="1"/>
</dbReference>
<evidence type="ECO:0000256" key="4">
    <source>
        <dbReference type="ARBA" id="ARBA00022691"/>
    </source>
</evidence>
<dbReference type="SFLD" id="SFLDG01082">
    <property type="entry name" value="B12-binding_domain_containing"/>
    <property type="match status" value="1"/>
</dbReference>
<keyword evidence="4" id="KW-0949">S-adenosyl-L-methionine</keyword>
<keyword evidence="6" id="KW-0408">Iron</keyword>
<dbReference type="InterPro" id="IPR006158">
    <property type="entry name" value="Cobalamin-bd"/>
</dbReference>
<dbReference type="SFLD" id="SFLDG01123">
    <property type="entry name" value="methyltransferase_(Class_B)"/>
    <property type="match status" value="1"/>
</dbReference>
<comment type="cofactor">
    <cofactor evidence="1">
        <name>[4Fe-4S] cluster</name>
        <dbReference type="ChEBI" id="CHEBI:49883"/>
    </cofactor>
</comment>
<dbReference type="PANTHER" id="PTHR43409">
    <property type="entry name" value="ANAEROBIC MAGNESIUM-PROTOPORPHYRIN IX MONOMETHYL ESTER CYCLASE-RELATED"/>
    <property type="match status" value="1"/>
</dbReference>
<accession>A0A7T0C2G7</accession>
<dbReference type="PANTHER" id="PTHR43409:SF7">
    <property type="entry name" value="BLL1977 PROTEIN"/>
    <property type="match status" value="1"/>
</dbReference>